<proteinExistence type="predicted"/>
<protein>
    <submittedName>
        <fullName evidence="1">Uncharacterized protein</fullName>
    </submittedName>
</protein>
<dbReference type="Proteomes" id="UP000287872">
    <property type="component" value="Unassembled WGS sequence"/>
</dbReference>
<dbReference type="EMBL" id="BHYK01000038">
    <property type="protein sequence ID" value="GCD12663.1"/>
    <property type="molecule type" value="Genomic_DNA"/>
</dbReference>
<gene>
    <name evidence="1" type="ORF">Ctaglu_42860</name>
</gene>
<evidence type="ECO:0000313" key="1">
    <source>
        <dbReference type="EMBL" id="GCD12663.1"/>
    </source>
</evidence>
<dbReference type="AlphaFoldDB" id="A0A401USY6"/>
<reference evidence="1 2" key="1">
    <citation type="submission" date="2018-11" db="EMBL/GenBank/DDBJ databases">
        <title>Genome sequencing and assembly of Clostridium tagluense strain A121.</title>
        <authorList>
            <person name="Murakami T."/>
            <person name="Segawa T."/>
            <person name="Shcherbakova V.A."/>
            <person name="Mori H."/>
            <person name="Yoshimura Y."/>
        </authorList>
    </citation>
    <scope>NUCLEOTIDE SEQUENCE [LARGE SCALE GENOMIC DNA]</scope>
    <source>
        <strain evidence="1 2">A121</strain>
    </source>
</reference>
<organism evidence="1 2">
    <name type="scientific">Clostridium tagluense</name>
    <dbReference type="NCBI Taxonomy" id="360422"/>
    <lineage>
        <taxon>Bacteria</taxon>
        <taxon>Bacillati</taxon>
        <taxon>Bacillota</taxon>
        <taxon>Clostridia</taxon>
        <taxon>Eubacteriales</taxon>
        <taxon>Clostridiaceae</taxon>
        <taxon>Clostridium</taxon>
    </lineage>
</organism>
<dbReference type="OrthoDB" id="2068061at2"/>
<keyword evidence="2" id="KW-1185">Reference proteome</keyword>
<name>A0A401USY6_9CLOT</name>
<sequence length="124" mass="14592">MYIDEDSIKSYNQRYMYEPDTEYLPLAYQYRQIGPQGMPPSGPPNFTPTEPKSQQFGATPLSIDSGAIRPCIYSFVYIWPRRGNGFWAWLVFVGPRSVAGFRFNRNTWRYFGMDLRDIRSFQCF</sequence>
<comment type="caution">
    <text evidence="1">The sequence shown here is derived from an EMBL/GenBank/DDBJ whole genome shotgun (WGS) entry which is preliminary data.</text>
</comment>
<accession>A0A401USY6</accession>
<evidence type="ECO:0000313" key="2">
    <source>
        <dbReference type="Proteomes" id="UP000287872"/>
    </source>
</evidence>
<dbReference type="RefSeq" id="WP_125005527.1">
    <property type="nucleotide sequence ID" value="NZ_BHYK01000038.1"/>
</dbReference>